<dbReference type="EMBL" id="FOGI01000018">
    <property type="protein sequence ID" value="SES47895.1"/>
    <property type="molecule type" value="Genomic_DNA"/>
</dbReference>
<keyword evidence="3" id="KW-1185">Reference proteome</keyword>
<feature type="chain" id="PRO_5011721085" evidence="1">
    <location>
        <begin position="39"/>
        <end position="190"/>
    </location>
</feature>
<accession>A0A1H9XNZ0</accession>
<organism evidence="2 3">
    <name type="scientific">Actinokineospora terrae</name>
    <dbReference type="NCBI Taxonomy" id="155974"/>
    <lineage>
        <taxon>Bacteria</taxon>
        <taxon>Bacillati</taxon>
        <taxon>Actinomycetota</taxon>
        <taxon>Actinomycetes</taxon>
        <taxon>Pseudonocardiales</taxon>
        <taxon>Pseudonocardiaceae</taxon>
        <taxon>Actinokineospora</taxon>
    </lineage>
</organism>
<evidence type="ECO:0000313" key="2">
    <source>
        <dbReference type="EMBL" id="SES47895.1"/>
    </source>
</evidence>
<dbReference type="RefSeq" id="WP_092786573.1">
    <property type="nucleotide sequence ID" value="NZ_FOGI01000018.1"/>
</dbReference>
<evidence type="ECO:0000256" key="1">
    <source>
        <dbReference type="SAM" id="SignalP"/>
    </source>
</evidence>
<gene>
    <name evidence="2" type="ORF">SAMN04487818_11830</name>
</gene>
<name>A0A1H9XNZ0_9PSEU</name>
<proteinExistence type="predicted"/>
<keyword evidence="1" id="KW-0732">Signal</keyword>
<reference evidence="3" key="1">
    <citation type="submission" date="2016-10" db="EMBL/GenBank/DDBJ databases">
        <authorList>
            <person name="Varghese N."/>
            <person name="Submissions S."/>
        </authorList>
    </citation>
    <scope>NUCLEOTIDE SEQUENCE [LARGE SCALE GENOMIC DNA]</scope>
    <source>
        <strain evidence="3">DSM 44260</strain>
    </source>
</reference>
<evidence type="ECO:0000313" key="3">
    <source>
        <dbReference type="Proteomes" id="UP000199051"/>
    </source>
</evidence>
<dbReference type="AlphaFoldDB" id="A0A1H9XNZ0"/>
<dbReference type="Proteomes" id="UP000199051">
    <property type="component" value="Unassembled WGS sequence"/>
</dbReference>
<sequence length="190" mass="19099">MRTHTGRRGVAARSWRRAGAVAVLVAVSTLLPAPAAHAAIGSVTCTGSSHVTYSPGLTLTPQTVTVQETDTIPSCTSTDPTLTSITTGGTYSYPAPGAACNAIELNPACGTLAIHWNNGQTSTLTGIVGTLTATGGIVQNTATGTVTSGEFTGASATISWIYALVNPLLCLMPGGLTTQDGTILVQIAGI</sequence>
<protein>
    <submittedName>
        <fullName evidence="2">Uncharacterized protein</fullName>
    </submittedName>
</protein>
<feature type="signal peptide" evidence="1">
    <location>
        <begin position="1"/>
        <end position="38"/>
    </location>
</feature>